<dbReference type="CDD" id="cd00206">
    <property type="entry name" value="TFP_snake_toxin"/>
    <property type="match status" value="1"/>
</dbReference>
<evidence type="ECO:0000256" key="5">
    <source>
        <dbReference type="SAM" id="SignalP"/>
    </source>
</evidence>
<dbReference type="InterPro" id="IPR018354">
    <property type="entry name" value="Snake_toxin_con_site"/>
</dbReference>
<keyword evidence="3" id="KW-0800">Toxin</keyword>
<dbReference type="EMBL" id="GU190794">
    <property type="protein sequence ID" value="ADF50014.1"/>
    <property type="molecule type" value="mRNA"/>
</dbReference>
<dbReference type="PROSITE" id="PS00272">
    <property type="entry name" value="SNAKE_TOXIN"/>
    <property type="match status" value="1"/>
</dbReference>
<evidence type="ECO:0000313" key="6">
    <source>
        <dbReference type="EMBL" id="ADF50014.1"/>
    </source>
</evidence>
<dbReference type="Pfam" id="PF21947">
    <property type="entry name" value="Toxin_cobra-type"/>
    <property type="match status" value="1"/>
</dbReference>
<dbReference type="SUPFAM" id="SSF57302">
    <property type="entry name" value="Snake toxin-like"/>
    <property type="match status" value="1"/>
</dbReference>
<evidence type="ECO:0000256" key="4">
    <source>
        <dbReference type="ARBA" id="ARBA00023157"/>
    </source>
</evidence>
<proteinExistence type="evidence at transcript level"/>
<reference evidence="6" key="1">
    <citation type="journal article" date="2010" name="BMC Mol. Biol.">
        <title>Transcriptomic analysis of the venom gland of the red-headed krait (Bungarus flaviceps) using expressed sequence tags.</title>
        <authorList>
            <person name="Siang A.S."/>
            <person name="Doley R."/>
            <person name="Vonk F.J."/>
            <person name="Kini R.M."/>
        </authorList>
    </citation>
    <scope>NUCLEOTIDE SEQUENCE</scope>
</reference>
<keyword evidence="4" id="KW-1015">Disulfide bond</keyword>
<comment type="subcellular location">
    <subcellularLocation>
        <location evidence="1">Secreted</location>
    </subcellularLocation>
</comment>
<evidence type="ECO:0000256" key="2">
    <source>
        <dbReference type="ARBA" id="ARBA00022525"/>
    </source>
</evidence>
<feature type="signal peptide" evidence="5">
    <location>
        <begin position="1"/>
        <end position="21"/>
    </location>
</feature>
<evidence type="ECO:0000256" key="1">
    <source>
        <dbReference type="ARBA" id="ARBA00004613"/>
    </source>
</evidence>
<dbReference type="Gene3D" id="2.10.60.10">
    <property type="entry name" value="CD59"/>
    <property type="match status" value="1"/>
</dbReference>
<dbReference type="GO" id="GO:0005576">
    <property type="term" value="C:extracellular region"/>
    <property type="evidence" value="ECO:0007669"/>
    <property type="project" value="UniProtKB-SubCell"/>
</dbReference>
<evidence type="ECO:0000256" key="3">
    <source>
        <dbReference type="ARBA" id="ARBA00022656"/>
    </source>
</evidence>
<protein>
    <submittedName>
        <fullName evidence="6">Short-chain three finger toxin isoform 6</fullName>
    </submittedName>
</protein>
<sequence>MKSLLLTLVVVTIVCLDFGYTKLCYNHQSTNPKTTELCGHSMYFCYKNSWIYRGVEKIERGCSLTCPDIKSNGKYIYCCTRDKCND</sequence>
<keyword evidence="2" id="KW-0964">Secreted</keyword>
<accession>D5J9P3</accession>
<organism evidence="6">
    <name type="scientific">Bungarus flaviceps</name>
    <dbReference type="NCBI Taxonomy" id="8614"/>
    <lineage>
        <taxon>Eukaryota</taxon>
        <taxon>Metazoa</taxon>
        <taxon>Chordata</taxon>
        <taxon>Craniata</taxon>
        <taxon>Vertebrata</taxon>
        <taxon>Euteleostomi</taxon>
        <taxon>Lepidosauria</taxon>
        <taxon>Squamata</taxon>
        <taxon>Bifurcata</taxon>
        <taxon>Unidentata</taxon>
        <taxon>Episquamata</taxon>
        <taxon>Toxicofera</taxon>
        <taxon>Serpentes</taxon>
        <taxon>Colubroidea</taxon>
        <taxon>Elapidae</taxon>
        <taxon>Bungarinae</taxon>
        <taxon>Bungarus</taxon>
    </lineage>
</organism>
<name>D5J9P3_9SAUR</name>
<dbReference type="GO" id="GO:0090729">
    <property type="term" value="F:toxin activity"/>
    <property type="evidence" value="ECO:0007669"/>
    <property type="project" value="UniProtKB-KW"/>
</dbReference>
<keyword evidence="5" id="KW-0732">Signal</keyword>
<dbReference type="InterPro" id="IPR045860">
    <property type="entry name" value="Snake_toxin-like_sf"/>
</dbReference>
<feature type="chain" id="PRO_5003073690" evidence="5">
    <location>
        <begin position="22"/>
        <end position="86"/>
    </location>
</feature>
<dbReference type="AlphaFoldDB" id="D5J9P3"/>
<dbReference type="InterPro" id="IPR003571">
    <property type="entry name" value="Snake_3FTx"/>
</dbReference>
<dbReference type="InterPro" id="IPR054131">
    <property type="entry name" value="Toxin_cobra-type"/>
</dbReference>